<dbReference type="GO" id="GO:1990316">
    <property type="term" value="C:Atg1/ULK1 kinase complex"/>
    <property type="evidence" value="ECO:0007669"/>
    <property type="project" value="TreeGrafter"/>
</dbReference>
<proteinExistence type="inferred from homology"/>
<accession>A0A1W0WZG9</accession>
<dbReference type="PANTHER" id="PTHR13430:SF4">
    <property type="entry name" value="AUTOPHAGY-RELATED PROTEIN 13"/>
    <property type="match status" value="1"/>
</dbReference>
<dbReference type="AlphaFoldDB" id="A0A1W0WZG9"/>
<feature type="compositionally biased region" description="Basic and acidic residues" evidence="4">
    <location>
        <begin position="228"/>
        <end position="238"/>
    </location>
</feature>
<dbReference type="EMBL" id="MTYJ01000030">
    <property type="protein sequence ID" value="OQV20502.1"/>
    <property type="molecule type" value="Genomic_DNA"/>
</dbReference>
<gene>
    <name evidence="5" type="ORF">BV898_05547</name>
</gene>
<comment type="subcellular location">
    <subcellularLocation>
        <location evidence="1">Preautophagosomal structure</location>
    </subcellularLocation>
</comment>
<name>A0A1W0WZG9_HYPEX</name>
<dbReference type="InterPro" id="IPR036570">
    <property type="entry name" value="HORMA_dom_sf"/>
</dbReference>
<dbReference type="InterPro" id="IPR040182">
    <property type="entry name" value="ATG13"/>
</dbReference>
<comment type="similarity">
    <text evidence="2">Belongs to the ATG13 family. Metazoan subfamily.</text>
</comment>
<evidence type="ECO:0000313" key="6">
    <source>
        <dbReference type="Proteomes" id="UP000192578"/>
    </source>
</evidence>
<evidence type="ECO:0000256" key="2">
    <source>
        <dbReference type="ARBA" id="ARBA00007341"/>
    </source>
</evidence>
<evidence type="ECO:0000256" key="1">
    <source>
        <dbReference type="ARBA" id="ARBA00004329"/>
    </source>
</evidence>
<evidence type="ECO:0000313" key="5">
    <source>
        <dbReference type="EMBL" id="OQV20502.1"/>
    </source>
</evidence>
<sequence>MTSLKSPTTPTKSFMATAAAAATAKAEDSAELEKYLAVLATKAATIITATRSSGGRLTSNCNPQPATADWFGLAIHEPASIRTEVKELTRDHIPVIDKAFGVQVSAVLPTHELIPLEYWWLWFDAAAVEKDAHIRSTVYNRMTILLKSIIVVLRASPVNSLIRQNDYFKFTHKMFVGDPDVRNLQSVAKTFKIGPLKTPYGAVYFSGACRETAFSEGSLVSHPLNEQLPRELTPRRSVSETSNIPVRLGVSNKMGERNSSASPGHSPLLDSRRPSETGSPRQIRFAPTGGPAHLIEAPPPKTFAEMQYTGAFASPCKSASESDDETYEIPDRAFADLVSYPDDDDFGSPRYPVQELLKATRPKSILKDVPSKATTSDETTAGRSDGMSPKSAKVSLLAQLSRMDDDDDGFEEDGDLDGYSVRPAFAPPKSQVGSHDLAAFYHQCQAAPNSLKFLEKKGVTVSRTVKSLSQKLVGMESELLEFDKFVDDLRVVGGESSWIMTSSP</sequence>
<dbReference type="GO" id="GO:0000423">
    <property type="term" value="P:mitophagy"/>
    <property type="evidence" value="ECO:0007669"/>
    <property type="project" value="TreeGrafter"/>
</dbReference>
<dbReference type="GO" id="GO:0034727">
    <property type="term" value="P:piecemeal microautophagy of the nucleus"/>
    <property type="evidence" value="ECO:0007669"/>
    <property type="project" value="TreeGrafter"/>
</dbReference>
<organism evidence="5 6">
    <name type="scientific">Hypsibius exemplaris</name>
    <name type="common">Freshwater tardigrade</name>
    <dbReference type="NCBI Taxonomy" id="2072580"/>
    <lineage>
        <taxon>Eukaryota</taxon>
        <taxon>Metazoa</taxon>
        <taxon>Ecdysozoa</taxon>
        <taxon>Tardigrada</taxon>
        <taxon>Eutardigrada</taxon>
        <taxon>Parachela</taxon>
        <taxon>Hypsibioidea</taxon>
        <taxon>Hypsibiidae</taxon>
        <taxon>Hypsibius</taxon>
    </lineage>
</organism>
<evidence type="ECO:0000256" key="3">
    <source>
        <dbReference type="ARBA" id="ARBA00023006"/>
    </source>
</evidence>
<keyword evidence="6" id="KW-1185">Reference proteome</keyword>
<dbReference type="GO" id="GO:0000407">
    <property type="term" value="C:phagophore assembly site"/>
    <property type="evidence" value="ECO:0007669"/>
    <property type="project" value="UniProtKB-SubCell"/>
</dbReference>
<protein>
    <recommendedName>
        <fullName evidence="7">Autophagy-related protein 13</fullName>
    </recommendedName>
</protein>
<feature type="compositionally biased region" description="Polar residues" evidence="4">
    <location>
        <begin position="372"/>
        <end position="382"/>
    </location>
</feature>
<dbReference type="PANTHER" id="PTHR13430">
    <property type="match status" value="1"/>
</dbReference>
<reference evidence="6" key="1">
    <citation type="submission" date="2017-01" db="EMBL/GenBank/DDBJ databases">
        <title>Comparative genomics of anhydrobiosis in the tardigrade Hypsibius dujardini.</title>
        <authorList>
            <person name="Yoshida Y."/>
            <person name="Koutsovoulos G."/>
            <person name="Laetsch D."/>
            <person name="Stevens L."/>
            <person name="Kumar S."/>
            <person name="Horikawa D."/>
            <person name="Ishino K."/>
            <person name="Komine S."/>
            <person name="Tomita M."/>
            <person name="Blaxter M."/>
            <person name="Arakawa K."/>
        </authorList>
    </citation>
    <scope>NUCLEOTIDE SEQUENCE [LARGE SCALE GENOMIC DNA]</scope>
    <source>
        <strain evidence="6">Z151</strain>
    </source>
</reference>
<evidence type="ECO:0008006" key="7">
    <source>
        <dbReference type="Google" id="ProtNLM"/>
    </source>
</evidence>
<dbReference type="OrthoDB" id="70161at2759"/>
<evidence type="ECO:0000256" key="4">
    <source>
        <dbReference type="SAM" id="MobiDB-lite"/>
    </source>
</evidence>
<dbReference type="Gene3D" id="3.30.900.10">
    <property type="entry name" value="HORMA domain"/>
    <property type="match status" value="1"/>
</dbReference>
<feature type="region of interest" description="Disordered" evidence="4">
    <location>
        <begin position="225"/>
        <end position="298"/>
    </location>
</feature>
<feature type="region of interest" description="Disordered" evidence="4">
    <location>
        <begin position="362"/>
        <end position="393"/>
    </location>
</feature>
<keyword evidence="3" id="KW-0072">Autophagy</keyword>
<comment type="caution">
    <text evidence="5">The sequence shown here is derived from an EMBL/GenBank/DDBJ whole genome shotgun (WGS) entry which is preliminary data.</text>
</comment>
<dbReference type="GO" id="GO:0034497">
    <property type="term" value="P:protein localization to phagophore assembly site"/>
    <property type="evidence" value="ECO:0007669"/>
    <property type="project" value="TreeGrafter"/>
</dbReference>
<dbReference type="GO" id="GO:0005829">
    <property type="term" value="C:cytosol"/>
    <property type="evidence" value="ECO:0007669"/>
    <property type="project" value="TreeGrafter"/>
</dbReference>
<dbReference type="Proteomes" id="UP000192578">
    <property type="component" value="Unassembled WGS sequence"/>
</dbReference>